<dbReference type="InterPro" id="IPR014001">
    <property type="entry name" value="Helicase_ATP-bd"/>
</dbReference>
<dbReference type="GO" id="GO:0003677">
    <property type="term" value="F:DNA binding"/>
    <property type="evidence" value="ECO:0007669"/>
    <property type="project" value="InterPro"/>
</dbReference>
<dbReference type="Gene3D" id="3.40.50.300">
    <property type="entry name" value="P-loop containing nucleotide triphosphate hydrolases"/>
    <property type="match status" value="2"/>
</dbReference>
<dbReference type="Proteomes" id="UP000502917">
    <property type="component" value="Segment"/>
</dbReference>
<gene>
    <name evidence="2" type="ORF">CPYG_00041</name>
</gene>
<dbReference type="PANTHER" id="PTHR47396">
    <property type="entry name" value="TYPE I RESTRICTION ENZYME ECOKI R PROTEIN"/>
    <property type="match status" value="1"/>
</dbReference>
<evidence type="ECO:0000259" key="1">
    <source>
        <dbReference type="PROSITE" id="PS51192"/>
    </source>
</evidence>
<dbReference type="GO" id="GO:0016787">
    <property type="term" value="F:hydrolase activity"/>
    <property type="evidence" value="ECO:0007669"/>
    <property type="project" value="InterPro"/>
</dbReference>
<dbReference type="EMBL" id="JF974306">
    <property type="protein sequence ID" value="AGF91336.1"/>
    <property type="molecule type" value="Genomic_DNA"/>
</dbReference>
<dbReference type="SMART" id="SM00487">
    <property type="entry name" value="DEXDc"/>
    <property type="match status" value="1"/>
</dbReference>
<dbReference type="InterPro" id="IPR006935">
    <property type="entry name" value="Helicase/UvrB_N"/>
</dbReference>
<dbReference type="InterPro" id="IPR050742">
    <property type="entry name" value="Helicase_Restrict-Modif_Enz"/>
</dbReference>
<sequence>MFSDSLRPHQTRAYNSMTTGHGQIIIPTGGGKTFVMIADTIRELSNKSDQTIVVVAPRILLANQLCSEFFEQNLDGKHNLSIECLHVHSGETIYDSTLKTDHIVRWQNNVMQTGENRIIFTTYHSLHRVVESGILIDTIYFDEAHNGTAKNFFIPIEQLSHRPRTRKFFFTATPKVSRGKRSANGVRGMCNRKVYGSVLEQTTAQELIDGGSILPPQVIPFKTDRVRDRYNAVEVDADNLKDMIEDMTVINPKILVAGQSTANIYGILSRTDTLAWLYMQGFDVLHITSKYGANINGQKVGREEFFNTLTEYGRDENKKFIIFHYSILSEGINVAGLTHTIMLRNLPTIEMAQTIGRVIRIHPKDRLAMSEGRVPVGAIELYHKPYGKVCVPLSGKYSERIAKKIQDVVDYIFIEGIPPLSYV</sequence>
<protein>
    <submittedName>
        <fullName evidence="2">Helicase</fullName>
    </submittedName>
</protein>
<keyword evidence="2" id="KW-0347">Helicase</keyword>
<reference evidence="2 3" key="1">
    <citation type="submission" date="2010-12" db="EMBL/GenBank/DDBJ databases">
        <title>The Genome Sequence of Cyanophage P-SS1.</title>
        <authorList>
            <consortium name="The Broad Institute Genome Sequencing Platform"/>
            <person name="Henn M.R."/>
            <person name="Sullivan M.S."/>
            <person name="Osburne M.S."/>
            <person name="Levin J."/>
            <person name="Malboeuf C."/>
            <person name="Casali M."/>
            <person name="Russ C."/>
            <person name="Lennon N."/>
            <person name="Chapman S.B."/>
            <person name="Erlich R."/>
            <person name="Young S.K."/>
            <person name="Yandava C."/>
            <person name="Zeng Q."/>
            <person name="Alvarado L."/>
            <person name="Anderson S."/>
            <person name="Berlin A."/>
            <person name="Chen Z."/>
            <person name="Freedman E."/>
            <person name="Gellesch M."/>
            <person name="Goldberg J."/>
            <person name="Green L."/>
            <person name="Griggs A."/>
            <person name="Gujja S."/>
            <person name="Heilman E.R."/>
            <person name="Heiman D."/>
            <person name="Hollinger A."/>
            <person name="Howarth C."/>
            <person name="Larson L."/>
            <person name="Mehta T."/>
            <person name="Pearson M."/>
            <person name="Roberts A."/>
            <person name="Ryan E."/>
            <person name="Saif S."/>
            <person name="Shea T."/>
            <person name="Shenoy N."/>
            <person name="Sisk P."/>
            <person name="Stolte C."/>
            <person name="Sykes S."/>
            <person name="White J."/>
            <person name="Yu Q."/>
            <person name="Coleman M.L."/>
            <person name="Huang K.H."/>
            <person name="Weigele P.R."/>
            <person name="DeFrancesco A.S."/>
            <person name="Kern S.E."/>
            <person name="Thompson L.R."/>
            <person name="Fu R."/>
            <person name="Hombeck B."/>
            <person name="Chisholm S.W."/>
            <person name="Haas B."/>
            <person name="Nusbaum C."/>
            <person name="Birren B."/>
        </authorList>
    </citation>
    <scope>NUCLEOTIDE SEQUENCE [LARGE SCALE GENOMIC DNA]</scope>
    <source>
        <strain evidence="2 3">P-SS1</strain>
    </source>
</reference>
<name>M1NWT2_9CAUD</name>
<keyword evidence="2" id="KW-0547">Nucleotide-binding</keyword>
<evidence type="ECO:0000313" key="2">
    <source>
        <dbReference type="EMBL" id="AGF91336.1"/>
    </source>
</evidence>
<organism evidence="2 3">
    <name type="scientific">Cyanophage P-SS1</name>
    <dbReference type="NCBI Taxonomy" id="889957"/>
    <lineage>
        <taxon>Viruses</taxon>
        <taxon>Duplodnaviria</taxon>
        <taxon>Heunggongvirae</taxon>
        <taxon>Uroviricota</taxon>
        <taxon>Caudoviricetes</taxon>
        <taxon>Pantevenvirales</taxon>
        <taxon>Kyanoviridae</taxon>
        <taxon>Ronodorvirus</taxon>
        <taxon>Ronodorvirus ssm4</taxon>
    </lineage>
</organism>
<dbReference type="GO" id="GO:0005524">
    <property type="term" value="F:ATP binding"/>
    <property type="evidence" value="ECO:0007669"/>
    <property type="project" value="InterPro"/>
</dbReference>
<dbReference type="Pfam" id="PF04851">
    <property type="entry name" value="ResIII"/>
    <property type="match status" value="1"/>
</dbReference>
<feature type="domain" description="Helicase ATP-binding" evidence="1">
    <location>
        <begin position="13"/>
        <end position="192"/>
    </location>
</feature>
<dbReference type="SUPFAM" id="SSF52540">
    <property type="entry name" value="P-loop containing nucleoside triphosphate hydrolases"/>
    <property type="match status" value="1"/>
</dbReference>
<dbReference type="PROSITE" id="PS51192">
    <property type="entry name" value="HELICASE_ATP_BIND_1"/>
    <property type="match status" value="1"/>
</dbReference>
<accession>M1NWT2</accession>
<evidence type="ECO:0000313" key="3">
    <source>
        <dbReference type="Proteomes" id="UP000502917"/>
    </source>
</evidence>
<keyword evidence="2" id="KW-0378">Hydrolase</keyword>
<keyword evidence="2" id="KW-0067">ATP-binding</keyword>
<dbReference type="GO" id="GO:0004386">
    <property type="term" value="F:helicase activity"/>
    <property type="evidence" value="ECO:0007669"/>
    <property type="project" value="UniProtKB-KW"/>
</dbReference>
<proteinExistence type="predicted"/>
<dbReference type="PANTHER" id="PTHR47396:SF1">
    <property type="entry name" value="ATP-DEPENDENT HELICASE IRC3-RELATED"/>
    <property type="match status" value="1"/>
</dbReference>
<dbReference type="InterPro" id="IPR027417">
    <property type="entry name" value="P-loop_NTPase"/>
</dbReference>